<keyword evidence="3" id="KW-1185">Reference proteome</keyword>
<dbReference type="GO" id="GO:0004366">
    <property type="term" value="F:glycerol-3-phosphate O-acyltransferase activity"/>
    <property type="evidence" value="ECO:0007669"/>
    <property type="project" value="TreeGrafter"/>
</dbReference>
<evidence type="ECO:0000313" key="3">
    <source>
        <dbReference type="Proteomes" id="UP001209570"/>
    </source>
</evidence>
<comment type="caution">
    <text evidence="2">The sequence shown here is derived from an EMBL/GenBank/DDBJ whole genome shotgun (WGS) entry which is preliminary data.</text>
</comment>
<accession>A0AAD5LFR0</accession>
<dbReference type="EMBL" id="JAKCXM010000178">
    <property type="protein sequence ID" value="KAJ0399571.1"/>
    <property type="molecule type" value="Genomic_DNA"/>
</dbReference>
<feature type="transmembrane region" description="Helical" evidence="1">
    <location>
        <begin position="381"/>
        <end position="400"/>
    </location>
</feature>
<feature type="transmembrane region" description="Helical" evidence="1">
    <location>
        <begin position="346"/>
        <end position="369"/>
    </location>
</feature>
<keyword evidence="1" id="KW-0472">Membrane</keyword>
<organism evidence="2 3">
    <name type="scientific">Pythium insidiosum</name>
    <name type="common">Pythiosis disease agent</name>
    <dbReference type="NCBI Taxonomy" id="114742"/>
    <lineage>
        <taxon>Eukaryota</taxon>
        <taxon>Sar</taxon>
        <taxon>Stramenopiles</taxon>
        <taxon>Oomycota</taxon>
        <taxon>Peronosporomycetes</taxon>
        <taxon>Pythiales</taxon>
        <taxon>Pythiaceae</taxon>
        <taxon>Pythium</taxon>
    </lineage>
</organism>
<proteinExistence type="predicted"/>
<dbReference type="InterPro" id="IPR052744">
    <property type="entry name" value="GPAT/DAPAT"/>
</dbReference>
<dbReference type="Proteomes" id="UP001209570">
    <property type="component" value="Unassembled WGS sequence"/>
</dbReference>
<dbReference type="PANTHER" id="PTHR31605">
    <property type="entry name" value="GLYCEROL-3-PHOSPHATE O-ACYLTRANSFERASE 1"/>
    <property type="match status" value="1"/>
</dbReference>
<evidence type="ECO:0000313" key="2">
    <source>
        <dbReference type="EMBL" id="KAJ0399571.1"/>
    </source>
</evidence>
<dbReference type="AlphaFoldDB" id="A0AAD5LFR0"/>
<keyword evidence="1" id="KW-1133">Transmembrane helix</keyword>
<gene>
    <name evidence="2" type="ORF">P43SY_009630</name>
</gene>
<evidence type="ECO:0000256" key="1">
    <source>
        <dbReference type="SAM" id="Phobius"/>
    </source>
</evidence>
<keyword evidence="1" id="KW-0812">Transmembrane</keyword>
<protein>
    <recommendedName>
        <fullName evidence="4">Transmembrane protein</fullName>
    </recommendedName>
</protein>
<dbReference type="PANTHER" id="PTHR31605:SF0">
    <property type="entry name" value="GLYCEROL-3-PHOSPHATE O-ACYLTRANSFERASE 1"/>
    <property type="match status" value="1"/>
</dbReference>
<evidence type="ECO:0008006" key="4">
    <source>
        <dbReference type="Google" id="ProtNLM"/>
    </source>
</evidence>
<dbReference type="GO" id="GO:0016287">
    <property type="term" value="F:glycerone-phosphate O-acyltransferase activity"/>
    <property type="evidence" value="ECO:0007669"/>
    <property type="project" value="TreeGrafter"/>
</dbReference>
<dbReference type="GO" id="GO:0008654">
    <property type="term" value="P:phospholipid biosynthetic process"/>
    <property type="evidence" value="ECO:0007669"/>
    <property type="project" value="TreeGrafter"/>
</dbReference>
<reference evidence="2" key="1">
    <citation type="submission" date="2021-12" db="EMBL/GenBank/DDBJ databases">
        <title>Prjna785345.</title>
        <authorList>
            <person name="Rujirawat T."/>
            <person name="Krajaejun T."/>
        </authorList>
    </citation>
    <scope>NUCLEOTIDE SEQUENCE</scope>
    <source>
        <strain evidence="2">Pi057C3</strain>
    </source>
</reference>
<sequence length="621" mass="69929">MTLAADRPVSRHACAQWATRLLFPKVIEFKVISREHEKHEFMPVVYLIDRSASWKQRVPRMIEQQLVEEYIAPLLARSSHTSLTPEDLDNFSRALHERTELLNAPPTAVCIDESLYKLGLLIDFAPKPSLPKSDLFRVVRQLLTTLAAATHRRALIVPVSVHFCADRGVFSARRYAGIRYGAPVLLEDRDVEIFREDPFEFVQHVTAKLSASLKMQPPQTAEQMDILRLSRSLHVYCAKVYRDDCFSRRQIASMNEEILQIHFRTRNHPDMLALKAKMHAYCARLKKWKLVDEDINAATVAATTPRNFLQVACIVASLMLRLASLPWRLVIASVCDLIYRPQSRKVVEIAAVVSAFLKSCTAFVLLGVLTRLGLAGSWQWLLLPMALTVLILHLASSLFGGEEVAAHWKKIQFYVMDAAELQQLKETRAVLARHIHAIVARYVSTDLPPPVLQDSLKRSHSPVTTDGNEYSLNPHHKIFINAPRSFPLQFAAGVADNAVVRRAVYAPKMLRDEAWRNIYGALAPPHLQFSVLLADNKGDSLPMERLLATPFFDAVLTAYVNFKRSRAGSDSESESDKPSECVVPNAVERVIEDGSLGSFRSVEELINACIELAEEEEELSS</sequence>
<name>A0AAD5LFR0_PYTIN</name>